<gene>
    <name evidence="1" type="ORF">TrVE_jg11605</name>
</gene>
<dbReference type="EMBL" id="BRXX01000072">
    <property type="protein sequence ID" value="GMH87516.1"/>
    <property type="molecule type" value="Genomic_DNA"/>
</dbReference>
<reference evidence="2" key="1">
    <citation type="journal article" date="2023" name="Commun. Biol.">
        <title>Genome analysis of Parmales, the sister group of diatoms, reveals the evolutionary specialization of diatoms from phago-mixotrophs to photoautotrophs.</title>
        <authorList>
            <person name="Ban H."/>
            <person name="Sato S."/>
            <person name="Yoshikawa S."/>
            <person name="Yamada K."/>
            <person name="Nakamura Y."/>
            <person name="Ichinomiya M."/>
            <person name="Sato N."/>
            <person name="Blanc-Mathieu R."/>
            <person name="Endo H."/>
            <person name="Kuwata A."/>
            <person name="Ogata H."/>
        </authorList>
    </citation>
    <scope>NUCLEOTIDE SEQUENCE [LARGE SCALE GENOMIC DNA]</scope>
    <source>
        <strain evidence="2">NIES 3699</strain>
    </source>
</reference>
<name>A0A9W7BBD0_9STRA</name>
<accession>A0A9W7BBD0</accession>
<protein>
    <submittedName>
        <fullName evidence="1">Uncharacterized protein</fullName>
    </submittedName>
</protein>
<dbReference type="Proteomes" id="UP001165160">
    <property type="component" value="Unassembled WGS sequence"/>
</dbReference>
<organism evidence="1 2">
    <name type="scientific">Triparma verrucosa</name>
    <dbReference type="NCBI Taxonomy" id="1606542"/>
    <lineage>
        <taxon>Eukaryota</taxon>
        <taxon>Sar</taxon>
        <taxon>Stramenopiles</taxon>
        <taxon>Ochrophyta</taxon>
        <taxon>Bolidophyceae</taxon>
        <taxon>Parmales</taxon>
        <taxon>Triparmaceae</taxon>
        <taxon>Triparma</taxon>
    </lineage>
</organism>
<keyword evidence="2" id="KW-1185">Reference proteome</keyword>
<evidence type="ECO:0000313" key="2">
    <source>
        <dbReference type="Proteomes" id="UP001165160"/>
    </source>
</evidence>
<proteinExistence type="predicted"/>
<dbReference type="AlphaFoldDB" id="A0A9W7BBD0"/>
<sequence length="344" mass="39129">MKLCFLAQSFVGLVLLAQAVLGIRALNDGLLFSTLLAKQPIVVYFLTDNCGTSKELPDRLEGVEFESGPFLVSERELLKTLGVLITPSVYILTTDNKEIQLLQTNEEQVAEDYSKLIVPSFFERGAQGSELEGRKDLLKDRGHYIMQCCCVDADKCKMQLQNIIISVNPENCEVYPFEPMFFFKNSGKEVQIKKTNIKNYVFLLNKSYIVKNHVGLEVSYNHFKCKTEEEALDLWNEFGLPSTIESGSIQPALIYKGFEISKDVWECTIKENCNDDGSIKVYLDDSQCQFCVETRQKVEQMIKDGKLVRIFDGKDAAGAESLPEIWYGGKKRTLEEFDIMYKTE</sequence>
<evidence type="ECO:0000313" key="1">
    <source>
        <dbReference type="EMBL" id="GMH87516.1"/>
    </source>
</evidence>
<comment type="caution">
    <text evidence="1">The sequence shown here is derived from an EMBL/GenBank/DDBJ whole genome shotgun (WGS) entry which is preliminary data.</text>
</comment>